<feature type="chain" id="PRO_5017203673" description="Transmembrane protein" evidence="1">
    <location>
        <begin position="17"/>
        <end position="48"/>
    </location>
</feature>
<protein>
    <recommendedName>
        <fullName evidence="4">Transmembrane protein</fullName>
    </recommendedName>
</protein>
<sequence>MALLHLVLPFAATARALSAASRTALPRRGPPVVPPMLTLARAWWSLEE</sequence>
<reference evidence="3" key="1">
    <citation type="journal article" date="2018" name="Nat. Plants">
        <title>Whole-genome landscape of Medicago truncatula symbiotic genes.</title>
        <authorList>
            <person name="Pecrix Y."/>
            <person name="Staton S.E."/>
            <person name="Sallet E."/>
            <person name="Lelandais-Briere C."/>
            <person name="Moreau S."/>
            <person name="Carrere S."/>
            <person name="Blein T."/>
            <person name="Jardinaud M.F."/>
            <person name="Latrasse D."/>
            <person name="Zouine M."/>
            <person name="Zahm M."/>
            <person name="Kreplak J."/>
            <person name="Mayjonade B."/>
            <person name="Satge C."/>
            <person name="Perez M."/>
            <person name="Cauet S."/>
            <person name="Marande W."/>
            <person name="Chantry-Darmon C."/>
            <person name="Lopez-Roques C."/>
            <person name="Bouchez O."/>
            <person name="Berard A."/>
            <person name="Debelle F."/>
            <person name="Munos S."/>
            <person name="Bendahmane A."/>
            <person name="Berges H."/>
            <person name="Niebel A."/>
            <person name="Buitink J."/>
            <person name="Frugier F."/>
            <person name="Benhamed M."/>
            <person name="Crespi M."/>
            <person name="Gouzy J."/>
            <person name="Gamas P."/>
        </authorList>
    </citation>
    <scope>NUCLEOTIDE SEQUENCE [LARGE SCALE GENOMIC DNA]</scope>
    <source>
        <strain evidence="3">cv. Jemalong A17</strain>
    </source>
</reference>
<feature type="signal peptide" evidence="1">
    <location>
        <begin position="1"/>
        <end position="16"/>
    </location>
</feature>
<evidence type="ECO:0000256" key="1">
    <source>
        <dbReference type="SAM" id="SignalP"/>
    </source>
</evidence>
<organism evidence="2 3">
    <name type="scientific">Medicago truncatula</name>
    <name type="common">Barrel medic</name>
    <name type="synonym">Medicago tribuloides</name>
    <dbReference type="NCBI Taxonomy" id="3880"/>
    <lineage>
        <taxon>Eukaryota</taxon>
        <taxon>Viridiplantae</taxon>
        <taxon>Streptophyta</taxon>
        <taxon>Embryophyta</taxon>
        <taxon>Tracheophyta</taxon>
        <taxon>Spermatophyta</taxon>
        <taxon>Magnoliopsida</taxon>
        <taxon>eudicotyledons</taxon>
        <taxon>Gunneridae</taxon>
        <taxon>Pentapetalae</taxon>
        <taxon>rosids</taxon>
        <taxon>fabids</taxon>
        <taxon>Fabales</taxon>
        <taxon>Fabaceae</taxon>
        <taxon>Papilionoideae</taxon>
        <taxon>50 kb inversion clade</taxon>
        <taxon>NPAAA clade</taxon>
        <taxon>Hologalegina</taxon>
        <taxon>IRL clade</taxon>
        <taxon>Trifolieae</taxon>
        <taxon>Medicago</taxon>
    </lineage>
</organism>
<evidence type="ECO:0000313" key="2">
    <source>
        <dbReference type="EMBL" id="RHN73045.1"/>
    </source>
</evidence>
<proteinExistence type="predicted"/>
<dbReference type="Proteomes" id="UP000265566">
    <property type="component" value="Chromosome 2"/>
</dbReference>
<gene>
    <name evidence="2" type="ORF">MtrunA17_Chr2g0294271</name>
</gene>
<name>A0A396J993_MEDTR</name>
<dbReference type="Gramene" id="rna8822">
    <property type="protein sequence ID" value="RHN73045.1"/>
    <property type="gene ID" value="gene8822"/>
</dbReference>
<comment type="caution">
    <text evidence="2">The sequence shown here is derived from an EMBL/GenBank/DDBJ whole genome shotgun (WGS) entry which is preliminary data.</text>
</comment>
<evidence type="ECO:0000313" key="3">
    <source>
        <dbReference type="Proteomes" id="UP000265566"/>
    </source>
</evidence>
<keyword evidence="1" id="KW-0732">Signal</keyword>
<dbReference type="EMBL" id="PSQE01000002">
    <property type="protein sequence ID" value="RHN73045.1"/>
    <property type="molecule type" value="Genomic_DNA"/>
</dbReference>
<dbReference type="AlphaFoldDB" id="A0A396J993"/>
<evidence type="ECO:0008006" key="4">
    <source>
        <dbReference type="Google" id="ProtNLM"/>
    </source>
</evidence>
<accession>A0A396J993</accession>